<sequence length="740" mass="82631">MKHPSLGRSSATFINIVLILSLIILVSYKTSIITNPKIIKEISVPEQKYKEKLNPVGNIDTNRIKNADNEPGNWLSHGRNYEEQRYSYLDQINQETVKNLELEWSLDMGTTRGLEATPIIDNGIMFVTSTWSVVHAVDARTGKELWVYDPEVPRSWSRKVCCDVVNRGAAVWKGKVYFGTLDGRLISLNAETGSIIWEIDTLIDASKDYSITGAPRVANNKVYIGNGGADMGGVRGYVSAFDTETGKLIWRFFTVPGDPSLPFEHPELEKAAKTWNGKWWSMGGGGTVWNSIVYDPEYNQIYIGTGNGSPWNQQIRSPGGGDNLFLSSIIALDADSGRMNWYYQTTPEEKWDYTATQDIMLSEMVIDGRSRKVLMQAPKNGFFYVLDRGTGELLRANNYVYTNWATHVDMETGRPVLNPNKNYYEKAVWIVPGTYGGHGWQAMSYDPKQNLVFIPTMEIPAIHRVKKSFTKTGLYKMLPETVNTGTEFNLFDTVPDMVEGESMPPITGELKAFDPISGETKWSVKHQQFWNGGPLTTAGGLVFQGNGSGYLEAYNVESGEVVWSKNVKIGIMAPPVTYLVNGEQYISVLAGDGGASNFIGDNFGEWEGKLAAIKYGNDGRLLTFKLNGKAEIEYIPEKKIIIPEQPIINASMEDVRAGEDIYANYCAICHGTGVHGKTISDLRLMSHDTHKLFNEIVLYGLFEENGMKGFSDILTEKNAFQVYSFIVDIATKERLAQLNQ</sequence>
<accession>A0A381RHV3</accession>
<keyword evidence="6" id="KW-0732">Signal</keyword>
<dbReference type="PANTHER" id="PTHR32303">
    <property type="entry name" value="QUINOPROTEIN ALCOHOL DEHYDROGENASE (CYTOCHROME C)"/>
    <property type="match status" value="1"/>
</dbReference>
<comment type="cofactor">
    <cofactor evidence="2">
        <name>pyrroloquinoline quinone</name>
        <dbReference type="ChEBI" id="CHEBI:58442"/>
    </cofactor>
</comment>
<dbReference type="InterPro" id="IPR002372">
    <property type="entry name" value="PQQ_rpt_dom"/>
</dbReference>
<dbReference type="GO" id="GO:0005509">
    <property type="term" value="F:calcium ion binding"/>
    <property type="evidence" value="ECO:0007669"/>
    <property type="project" value="InterPro"/>
</dbReference>
<dbReference type="Gene3D" id="1.10.760.10">
    <property type="entry name" value="Cytochrome c-like domain"/>
    <property type="match status" value="1"/>
</dbReference>
<keyword evidence="5" id="KW-0479">Metal-binding</keyword>
<keyword evidence="7" id="KW-0106">Calcium</keyword>
<name>A0A381RHV3_9ZZZZ</name>
<comment type="similarity">
    <text evidence="3">Belongs to the bacterial PQQ dehydrogenase family.</text>
</comment>
<evidence type="ECO:0000256" key="6">
    <source>
        <dbReference type="ARBA" id="ARBA00022729"/>
    </source>
</evidence>
<dbReference type="SUPFAM" id="SSF46626">
    <property type="entry name" value="Cytochrome c"/>
    <property type="match status" value="1"/>
</dbReference>
<evidence type="ECO:0000313" key="13">
    <source>
        <dbReference type="EMBL" id="SUZ88733.1"/>
    </source>
</evidence>
<evidence type="ECO:0000256" key="3">
    <source>
        <dbReference type="ARBA" id="ARBA00008156"/>
    </source>
</evidence>
<evidence type="ECO:0000256" key="9">
    <source>
        <dbReference type="ARBA" id="ARBA00023004"/>
    </source>
</evidence>
<dbReference type="InterPro" id="IPR036909">
    <property type="entry name" value="Cyt_c-like_dom_sf"/>
</dbReference>
<evidence type="ECO:0000256" key="7">
    <source>
        <dbReference type="ARBA" id="ARBA00022837"/>
    </source>
</evidence>
<reference evidence="13" key="1">
    <citation type="submission" date="2018-05" db="EMBL/GenBank/DDBJ databases">
        <authorList>
            <person name="Lanie J.A."/>
            <person name="Ng W.-L."/>
            <person name="Kazmierczak K.M."/>
            <person name="Andrzejewski T.M."/>
            <person name="Davidsen T.M."/>
            <person name="Wayne K.J."/>
            <person name="Tettelin H."/>
            <person name="Glass J.I."/>
            <person name="Rusch D."/>
            <person name="Podicherti R."/>
            <person name="Tsui H.-C.T."/>
            <person name="Winkler M.E."/>
        </authorList>
    </citation>
    <scope>NUCLEOTIDE SEQUENCE</scope>
</reference>
<dbReference type="GO" id="GO:0009055">
    <property type="term" value="F:electron transfer activity"/>
    <property type="evidence" value="ECO:0007669"/>
    <property type="project" value="InterPro"/>
</dbReference>
<dbReference type="Pfam" id="PF13442">
    <property type="entry name" value="Cytochrome_CBB3"/>
    <property type="match status" value="1"/>
</dbReference>
<dbReference type="GO" id="GO:0016614">
    <property type="term" value="F:oxidoreductase activity, acting on CH-OH group of donors"/>
    <property type="evidence" value="ECO:0007669"/>
    <property type="project" value="InterPro"/>
</dbReference>
<evidence type="ECO:0000256" key="4">
    <source>
        <dbReference type="ARBA" id="ARBA00022617"/>
    </source>
</evidence>
<keyword evidence="11" id="KW-1133">Transmembrane helix</keyword>
<dbReference type="GO" id="GO:0020037">
    <property type="term" value="F:heme binding"/>
    <property type="evidence" value="ECO:0007669"/>
    <property type="project" value="InterPro"/>
</dbReference>
<keyword evidence="8" id="KW-0560">Oxidoreductase</keyword>
<keyword evidence="11" id="KW-0472">Membrane</keyword>
<dbReference type="InterPro" id="IPR011047">
    <property type="entry name" value="Quinoprotein_ADH-like_sf"/>
</dbReference>
<keyword evidence="9" id="KW-0408">Iron</keyword>
<gene>
    <name evidence="13" type="ORF">METZ01_LOCUS41587</name>
</gene>
<dbReference type="AlphaFoldDB" id="A0A381RHV3"/>
<feature type="transmembrane region" description="Helical" evidence="11">
    <location>
        <begin position="12"/>
        <end position="28"/>
    </location>
</feature>
<dbReference type="EMBL" id="UINC01001784">
    <property type="protein sequence ID" value="SUZ88733.1"/>
    <property type="molecule type" value="Genomic_DNA"/>
</dbReference>
<keyword evidence="10" id="KW-1015">Disulfide bond</keyword>
<dbReference type="SUPFAM" id="SSF50998">
    <property type="entry name" value="Quinoprotein alcohol dehydrogenase-like"/>
    <property type="match status" value="1"/>
</dbReference>
<organism evidence="13">
    <name type="scientific">marine metagenome</name>
    <dbReference type="NCBI Taxonomy" id="408172"/>
    <lineage>
        <taxon>unclassified sequences</taxon>
        <taxon>metagenomes</taxon>
        <taxon>ecological metagenomes</taxon>
    </lineage>
</organism>
<dbReference type="Gene3D" id="2.140.10.10">
    <property type="entry name" value="Quinoprotein alcohol dehydrogenase-like superfamily"/>
    <property type="match status" value="1"/>
</dbReference>
<comment type="cofactor">
    <cofactor evidence="1">
        <name>Ca(2+)</name>
        <dbReference type="ChEBI" id="CHEBI:29108"/>
    </cofactor>
</comment>
<evidence type="ECO:0000256" key="11">
    <source>
        <dbReference type="SAM" id="Phobius"/>
    </source>
</evidence>
<evidence type="ECO:0000256" key="8">
    <source>
        <dbReference type="ARBA" id="ARBA00023002"/>
    </source>
</evidence>
<evidence type="ECO:0000259" key="12">
    <source>
        <dbReference type="PROSITE" id="PS51007"/>
    </source>
</evidence>
<proteinExistence type="inferred from homology"/>
<dbReference type="PROSITE" id="PS51007">
    <property type="entry name" value="CYTC"/>
    <property type="match status" value="1"/>
</dbReference>
<keyword evidence="4" id="KW-0349">Heme</keyword>
<evidence type="ECO:0000256" key="10">
    <source>
        <dbReference type="ARBA" id="ARBA00023157"/>
    </source>
</evidence>
<dbReference type="CDD" id="cd10279">
    <property type="entry name" value="PQQ_ADH_II"/>
    <property type="match status" value="1"/>
</dbReference>
<dbReference type="Pfam" id="PF01011">
    <property type="entry name" value="PQQ"/>
    <property type="match status" value="2"/>
</dbReference>
<dbReference type="InterPro" id="IPR009056">
    <property type="entry name" value="Cyt_c-like_dom"/>
</dbReference>
<evidence type="ECO:0000256" key="2">
    <source>
        <dbReference type="ARBA" id="ARBA00001931"/>
    </source>
</evidence>
<dbReference type="NCBIfam" id="TIGR03075">
    <property type="entry name" value="PQQ_enz_alc_DH"/>
    <property type="match status" value="1"/>
</dbReference>
<dbReference type="GO" id="GO:0016020">
    <property type="term" value="C:membrane"/>
    <property type="evidence" value="ECO:0007669"/>
    <property type="project" value="InterPro"/>
</dbReference>
<feature type="domain" description="Cytochrome c" evidence="12">
    <location>
        <begin position="653"/>
        <end position="730"/>
    </location>
</feature>
<keyword evidence="11" id="KW-0812">Transmembrane</keyword>
<evidence type="ECO:0000256" key="5">
    <source>
        <dbReference type="ARBA" id="ARBA00022723"/>
    </source>
</evidence>
<dbReference type="InterPro" id="IPR017512">
    <property type="entry name" value="PQQ_MeOH/EtOH_DH"/>
</dbReference>
<protein>
    <recommendedName>
        <fullName evidence="12">Cytochrome c domain-containing protein</fullName>
    </recommendedName>
</protein>
<evidence type="ECO:0000256" key="1">
    <source>
        <dbReference type="ARBA" id="ARBA00001913"/>
    </source>
</evidence>
<dbReference type="InterPro" id="IPR018391">
    <property type="entry name" value="PQQ_b-propeller_rpt"/>
</dbReference>
<dbReference type="SMART" id="SM00564">
    <property type="entry name" value="PQQ"/>
    <property type="match status" value="5"/>
</dbReference>